<proteinExistence type="predicted"/>
<organism evidence="3 4">
    <name type="scientific">Caproicibacter fermentans</name>
    <dbReference type="NCBI Taxonomy" id="2576756"/>
    <lineage>
        <taxon>Bacteria</taxon>
        <taxon>Bacillati</taxon>
        <taxon>Bacillota</taxon>
        <taxon>Clostridia</taxon>
        <taxon>Eubacteriales</taxon>
        <taxon>Acutalibacteraceae</taxon>
        <taxon>Caproicibacter</taxon>
    </lineage>
</organism>
<evidence type="ECO:0000259" key="2">
    <source>
        <dbReference type="Pfam" id="PF12671"/>
    </source>
</evidence>
<sequence length="347" mass="38522">MKFSMKKMISLGLTLVMALAISVPSFAADKVNGNSENKKQADQIYEGVVSYVNEVYPDLAKTEKSNLIDRLYKEKSQATSKSQIQSRNNRNEVDEAYQNVMAEEEYIVDLINSRGASTALDNWQFNLKYLKQNYDAIKKIPNVNMTYVDSYIAAYESVLAAKDMPTEKVNTCTTLATNGSYNYDQAVNYAKKYYRNYNSAYPSWASAGGDCANFVSQCLYAGGKPMKGTPGSASSASNWSNWFSRGNTQNTNNVSSTWRGAQAFRSYWQTNASSYKKFTSVDSSSFNYGWTGDAVSLLNSNGRAYHTLIIVGYSSPDFTVGAHTGDTIDGSLRSYASSNGFIIYNMR</sequence>
<dbReference type="OrthoDB" id="9812429at2"/>
<keyword evidence="4" id="KW-1185">Reference proteome</keyword>
<name>A0A6N8HVG9_9FIRM</name>
<accession>A0A6N8HVG9</accession>
<feature type="signal peptide" evidence="1">
    <location>
        <begin position="1"/>
        <end position="27"/>
    </location>
</feature>
<feature type="domain" description="Putative amidase" evidence="2">
    <location>
        <begin position="180"/>
        <end position="339"/>
    </location>
</feature>
<evidence type="ECO:0000313" key="4">
    <source>
        <dbReference type="Proteomes" id="UP000469440"/>
    </source>
</evidence>
<keyword evidence="1" id="KW-0732">Signal</keyword>
<reference evidence="3 4" key="1">
    <citation type="submission" date="2019-09" db="EMBL/GenBank/DDBJ databases">
        <title>Genome sequence of Clostridium sp. EA1.</title>
        <authorList>
            <person name="Poehlein A."/>
            <person name="Bengelsdorf F.R."/>
            <person name="Daniel R."/>
        </authorList>
    </citation>
    <scope>NUCLEOTIDE SEQUENCE [LARGE SCALE GENOMIC DNA]</scope>
    <source>
        <strain evidence="3 4">EA1</strain>
    </source>
</reference>
<dbReference type="EMBL" id="VWXL01000011">
    <property type="protein sequence ID" value="MVB09679.1"/>
    <property type="molecule type" value="Genomic_DNA"/>
</dbReference>
<dbReference type="InterPro" id="IPR024301">
    <property type="entry name" value="Amidase_6"/>
</dbReference>
<dbReference type="RefSeq" id="WP_156989635.1">
    <property type="nucleotide sequence ID" value="NZ_VWXL01000011.1"/>
</dbReference>
<dbReference type="PANTHER" id="PTHR40032:SF1">
    <property type="entry name" value="EXPORTED PROTEIN"/>
    <property type="match status" value="1"/>
</dbReference>
<dbReference type="Pfam" id="PF12671">
    <property type="entry name" value="Amidase_6"/>
    <property type="match status" value="1"/>
</dbReference>
<dbReference type="PANTHER" id="PTHR40032">
    <property type="entry name" value="EXPORTED PROTEIN-RELATED"/>
    <property type="match status" value="1"/>
</dbReference>
<comment type="caution">
    <text evidence="3">The sequence shown here is derived from an EMBL/GenBank/DDBJ whole genome shotgun (WGS) entry which is preliminary data.</text>
</comment>
<evidence type="ECO:0000313" key="3">
    <source>
        <dbReference type="EMBL" id="MVB09679.1"/>
    </source>
</evidence>
<gene>
    <name evidence="3" type="ORF">CAFE_03440</name>
</gene>
<protein>
    <submittedName>
        <fullName evidence="3">Putative amidase domain protein</fullName>
    </submittedName>
</protein>
<dbReference type="AlphaFoldDB" id="A0A6N8HVG9"/>
<evidence type="ECO:0000256" key="1">
    <source>
        <dbReference type="SAM" id="SignalP"/>
    </source>
</evidence>
<feature type="chain" id="PRO_5026865521" evidence="1">
    <location>
        <begin position="28"/>
        <end position="347"/>
    </location>
</feature>
<dbReference type="Proteomes" id="UP000469440">
    <property type="component" value="Unassembled WGS sequence"/>
</dbReference>